<organism evidence="1">
    <name type="scientific">uncultured Caudovirales phage</name>
    <dbReference type="NCBI Taxonomy" id="2100421"/>
    <lineage>
        <taxon>Viruses</taxon>
        <taxon>Duplodnaviria</taxon>
        <taxon>Heunggongvirae</taxon>
        <taxon>Uroviricota</taxon>
        <taxon>Caudoviricetes</taxon>
        <taxon>Peduoviridae</taxon>
        <taxon>Maltschvirus</taxon>
        <taxon>Maltschvirus maltsch</taxon>
    </lineage>
</organism>
<dbReference type="EMBL" id="LR798294">
    <property type="protein sequence ID" value="CAB5221651.1"/>
    <property type="molecule type" value="Genomic_DNA"/>
</dbReference>
<proteinExistence type="predicted"/>
<evidence type="ECO:0000313" key="1">
    <source>
        <dbReference type="EMBL" id="CAB5221651.1"/>
    </source>
</evidence>
<gene>
    <name evidence="1" type="ORF">UFOVP242_6</name>
</gene>
<protein>
    <submittedName>
        <fullName evidence="1">Uncharacterized protein</fullName>
    </submittedName>
</protein>
<sequence length="190" mass="21960">MLKDYVIVDNVLREPELLVDLSRSIKYYTNEKKIAKGIQATLIEESLQPLSGYWRGYRSELLSIINKDLFLKINSNILEKAFHHNNFSYYIDSFLNLNDQSIPYYDGWWHTDGGLIAGVIYLNENAPPNTGTLIKHNGTIINIENKFNRLVMYRTNLVHRPAGFFGDSLETARSTFTFFINELTLTSNNQ</sequence>
<accession>A0A6J7WUI9</accession>
<name>A0A6J7WUI9_9CAUD</name>
<reference evidence="1" key="1">
    <citation type="submission" date="2020-05" db="EMBL/GenBank/DDBJ databases">
        <authorList>
            <person name="Chiriac C."/>
            <person name="Salcher M."/>
            <person name="Ghai R."/>
            <person name="Kavagutti S V."/>
        </authorList>
    </citation>
    <scope>NUCLEOTIDE SEQUENCE</scope>
</reference>